<reference evidence="1 2" key="2">
    <citation type="journal article" date="2022" name="Mol. Ecol. Resour.">
        <title>The genomes of chicory, endive, great burdock and yacon provide insights into Asteraceae paleo-polyploidization history and plant inulin production.</title>
        <authorList>
            <person name="Fan W."/>
            <person name="Wang S."/>
            <person name="Wang H."/>
            <person name="Wang A."/>
            <person name="Jiang F."/>
            <person name="Liu H."/>
            <person name="Zhao H."/>
            <person name="Xu D."/>
            <person name="Zhang Y."/>
        </authorList>
    </citation>
    <scope>NUCLEOTIDE SEQUENCE [LARGE SCALE GENOMIC DNA]</scope>
    <source>
        <strain evidence="2">cv. Niubang</strain>
    </source>
</reference>
<reference evidence="2" key="1">
    <citation type="journal article" date="2022" name="Mol. Ecol. Resour.">
        <title>The genomes of chicory, endive, great burdock and yacon provide insights into Asteraceae palaeo-polyploidization history and plant inulin production.</title>
        <authorList>
            <person name="Fan W."/>
            <person name="Wang S."/>
            <person name="Wang H."/>
            <person name="Wang A."/>
            <person name="Jiang F."/>
            <person name="Liu H."/>
            <person name="Zhao H."/>
            <person name="Xu D."/>
            <person name="Zhang Y."/>
        </authorList>
    </citation>
    <scope>NUCLEOTIDE SEQUENCE [LARGE SCALE GENOMIC DNA]</scope>
    <source>
        <strain evidence="2">cv. Niubang</strain>
    </source>
</reference>
<protein>
    <submittedName>
        <fullName evidence="1">Uncharacterized protein</fullName>
    </submittedName>
</protein>
<dbReference type="Proteomes" id="UP001055879">
    <property type="component" value="Linkage Group LG04"/>
</dbReference>
<sequence length="620" mass="69671">MSFGIVKLIVYTILYRGTECMEIARLNHKVPFWSLSYIDMGKQYCVLPAVLIVLIFATVVPSSSSSSTISKRFHFNVEWKNISRLCNRKAILTVNGEYPGPAISVNEGDHVEIKVTNGVFINTTIHWHGIKQLRTGWADGPAYVTQCPIKPGGSYTYKFTVTGQRGTLWWHAHIAWQRATIYGAFIIFPRMPYPFPIPIEAEIPIIFGEWWNLPVEGIEDEMYKFGSGPNSSDAYTINGLPGSLYPCSDKDTFIQTVERGKTYMLRIINAALNDELFFTITNHTLTVVEIDASYTKPLDTKAIMITPGQTFTLLFTANQHHQDSTGLFVMAARPYLTTVFPFDNTTTIGFLKYKGTVAENMALPKPSDLVLPHHLPDMEDHAFATTFSHQLRSLATARYPCNVPKKIDKRVVITISLNLQDCPANQTCKGYKGKRFAASMNNQSFIRPPTSILEWYYLNSSSTRYSYDFPHKPPHVFDYTGIDPLMHNLNPDFGTKLFAVEYGTKLEIVLQDTGFLNLENHPIHIHGHNFFIVGTGFGNYNADKDTTRYNLVDPPERNTVGVPMGGWAAVRINADNPGVWFMHCHLEEHTSWGLATGFIVKSGSKSSQSLLPPPDDLPAC</sequence>
<organism evidence="1 2">
    <name type="scientific">Arctium lappa</name>
    <name type="common">Greater burdock</name>
    <name type="synonym">Lappa major</name>
    <dbReference type="NCBI Taxonomy" id="4217"/>
    <lineage>
        <taxon>Eukaryota</taxon>
        <taxon>Viridiplantae</taxon>
        <taxon>Streptophyta</taxon>
        <taxon>Embryophyta</taxon>
        <taxon>Tracheophyta</taxon>
        <taxon>Spermatophyta</taxon>
        <taxon>Magnoliopsida</taxon>
        <taxon>eudicotyledons</taxon>
        <taxon>Gunneridae</taxon>
        <taxon>Pentapetalae</taxon>
        <taxon>asterids</taxon>
        <taxon>campanulids</taxon>
        <taxon>Asterales</taxon>
        <taxon>Asteraceae</taxon>
        <taxon>Carduoideae</taxon>
        <taxon>Cardueae</taxon>
        <taxon>Arctiinae</taxon>
        <taxon>Arctium</taxon>
    </lineage>
</organism>
<gene>
    <name evidence="1" type="ORF">L6452_15128</name>
</gene>
<keyword evidence="2" id="KW-1185">Reference proteome</keyword>
<name>A0ACB9CN19_ARCLA</name>
<evidence type="ECO:0000313" key="2">
    <source>
        <dbReference type="Proteomes" id="UP001055879"/>
    </source>
</evidence>
<evidence type="ECO:0000313" key="1">
    <source>
        <dbReference type="EMBL" id="KAI3735621.1"/>
    </source>
</evidence>
<proteinExistence type="predicted"/>
<accession>A0ACB9CN19</accession>
<comment type="caution">
    <text evidence="1">The sequence shown here is derived from an EMBL/GenBank/DDBJ whole genome shotgun (WGS) entry which is preliminary data.</text>
</comment>
<dbReference type="EMBL" id="CM042050">
    <property type="protein sequence ID" value="KAI3735621.1"/>
    <property type="molecule type" value="Genomic_DNA"/>
</dbReference>